<name>A0ABT6J809_9GAMM</name>
<sequence length="83" mass="8462">MSAATMRPTDTRTGPAQPRRRLAHRRGAAAALLLAAAVVAGYLAATPGACGPRAGGLVIHDARGQPRLAIGLTGRCLDAPRKP</sequence>
<evidence type="ECO:0000256" key="1">
    <source>
        <dbReference type="SAM" id="MobiDB-lite"/>
    </source>
</evidence>
<comment type="caution">
    <text evidence="2">The sequence shown here is derived from an EMBL/GenBank/DDBJ whole genome shotgun (WGS) entry which is preliminary data.</text>
</comment>
<keyword evidence="3" id="KW-1185">Reference proteome</keyword>
<evidence type="ECO:0000313" key="2">
    <source>
        <dbReference type="EMBL" id="MDH5822951.1"/>
    </source>
</evidence>
<protein>
    <submittedName>
        <fullName evidence="2">Uncharacterized protein</fullName>
    </submittedName>
</protein>
<organism evidence="2 3">
    <name type="scientific">Luteimonas endophytica</name>
    <dbReference type="NCBI Taxonomy" id="3042023"/>
    <lineage>
        <taxon>Bacteria</taxon>
        <taxon>Pseudomonadati</taxon>
        <taxon>Pseudomonadota</taxon>
        <taxon>Gammaproteobacteria</taxon>
        <taxon>Lysobacterales</taxon>
        <taxon>Lysobacteraceae</taxon>
        <taxon>Luteimonas</taxon>
    </lineage>
</organism>
<reference evidence="2 3" key="1">
    <citation type="submission" date="2023-04" db="EMBL/GenBank/DDBJ databases">
        <title>Luteimonas endophyticus RD2P54.</title>
        <authorList>
            <person name="Sun J.-Q."/>
        </authorList>
    </citation>
    <scope>NUCLEOTIDE SEQUENCE [LARGE SCALE GENOMIC DNA]</scope>
    <source>
        <strain evidence="2 3">RD2P54</strain>
    </source>
</reference>
<dbReference type="Proteomes" id="UP001156940">
    <property type="component" value="Unassembled WGS sequence"/>
</dbReference>
<proteinExistence type="predicted"/>
<evidence type="ECO:0000313" key="3">
    <source>
        <dbReference type="Proteomes" id="UP001156940"/>
    </source>
</evidence>
<accession>A0ABT6J809</accession>
<feature type="region of interest" description="Disordered" evidence="1">
    <location>
        <begin position="1"/>
        <end position="21"/>
    </location>
</feature>
<dbReference type="RefSeq" id="WP_280573978.1">
    <property type="nucleotide sequence ID" value="NZ_JARXRM010000028.1"/>
</dbReference>
<dbReference type="EMBL" id="JARXRM010000028">
    <property type="protein sequence ID" value="MDH5822951.1"/>
    <property type="molecule type" value="Genomic_DNA"/>
</dbReference>
<gene>
    <name evidence="2" type="ORF">QFW77_08110</name>
</gene>